<comment type="similarity">
    <text evidence="1">Belongs to the NADH dehydrogenase family.</text>
</comment>
<accession>X6MFG6</accession>
<dbReference type="OrthoDB" id="3244603at2759"/>
<evidence type="ECO:0000256" key="5">
    <source>
        <dbReference type="ARBA" id="ARBA00023002"/>
    </source>
</evidence>
<comment type="caution">
    <text evidence="10">The sequence shown here is derived from an EMBL/GenBank/DDBJ whole genome shotgun (WGS) entry which is preliminary data.</text>
</comment>
<keyword evidence="11" id="KW-1185">Reference proteome</keyword>
<protein>
    <recommendedName>
        <fullName evidence="2">NADH:ubiquinone reductase (non-electrogenic)</fullName>
        <ecNumber evidence="2">1.6.5.9</ecNumber>
    </recommendedName>
</protein>
<dbReference type="Pfam" id="PF07992">
    <property type="entry name" value="Pyr_redox_2"/>
    <property type="match status" value="1"/>
</dbReference>
<evidence type="ECO:0000313" key="10">
    <source>
        <dbReference type="EMBL" id="ETO12763.1"/>
    </source>
</evidence>
<dbReference type="InterPro" id="IPR036188">
    <property type="entry name" value="FAD/NAD-bd_sf"/>
</dbReference>
<evidence type="ECO:0000256" key="8">
    <source>
        <dbReference type="ARBA" id="ARBA00049010"/>
    </source>
</evidence>
<keyword evidence="5" id="KW-0560">Oxidoreductase</keyword>
<dbReference type="PANTHER" id="PTHR43706:SF47">
    <property type="entry name" value="EXTERNAL NADH-UBIQUINONE OXIDOREDUCTASE 1, MITOCHONDRIAL-RELATED"/>
    <property type="match status" value="1"/>
</dbReference>
<dbReference type="PANTHER" id="PTHR43706">
    <property type="entry name" value="NADH DEHYDROGENASE"/>
    <property type="match status" value="1"/>
</dbReference>
<reference evidence="10 11" key="1">
    <citation type="journal article" date="2013" name="Curr. Biol.">
        <title>The Genome of the Foraminiferan Reticulomyxa filosa.</title>
        <authorList>
            <person name="Glockner G."/>
            <person name="Hulsmann N."/>
            <person name="Schleicher M."/>
            <person name="Noegel A.A."/>
            <person name="Eichinger L."/>
            <person name="Gallinger C."/>
            <person name="Pawlowski J."/>
            <person name="Sierra R."/>
            <person name="Euteneuer U."/>
            <person name="Pillet L."/>
            <person name="Moustafa A."/>
            <person name="Platzer M."/>
            <person name="Groth M."/>
            <person name="Szafranski K."/>
            <person name="Schliwa M."/>
        </authorList>
    </citation>
    <scope>NUCLEOTIDE SEQUENCE [LARGE SCALE GENOMIC DNA]</scope>
</reference>
<proteinExistence type="inferred from homology"/>
<evidence type="ECO:0000313" key="11">
    <source>
        <dbReference type="Proteomes" id="UP000023152"/>
    </source>
</evidence>
<dbReference type="EC" id="1.6.5.9" evidence="2"/>
<feature type="domain" description="FAD/NAD(P)-binding" evidence="9">
    <location>
        <begin position="24"/>
        <end position="210"/>
    </location>
</feature>
<comment type="catalytic activity">
    <reaction evidence="7">
        <text>a quinone + NADH + H(+) = a quinol + NAD(+)</text>
        <dbReference type="Rhea" id="RHEA:46160"/>
        <dbReference type="ChEBI" id="CHEBI:15378"/>
        <dbReference type="ChEBI" id="CHEBI:24646"/>
        <dbReference type="ChEBI" id="CHEBI:57540"/>
        <dbReference type="ChEBI" id="CHEBI:57945"/>
        <dbReference type="ChEBI" id="CHEBI:132124"/>
        <dbReference type="EC" id="1.6.5.9"/>
    </reaction>
</comment>
<keyword evidence="6" id="KW-0520">NAD</keyword>
<evidence type="ECO:0000256" key="4">
    <source>
        <dbReference type="ARBA" id="ARBA00022827"/>
    </source>
</evidence>
<evidence type="ECO:0000256" key="3">
    <source>
        <dbReference type="ARBA" id="ARBA00022630"/>
    </source>
</evidence>
<evidence type="ECO:0000259" key="9">
    <source>
        <dbReference type="Pfam" id="PF07992"/>
    </source>
</evidence>
<dbReference type="GO" id="GO:0005739">
    <property type="term" value="C:mitochondrion"/>
    <property type="evidence" value="ECO:0007669"/>
    <property type="project" value="TreeGrafter"/>
</dbReference>
<sequence>MKIRDRIEELFERAVKPNVTREEKEKLLSIVIVGGGPTSIEFAGEIHDWLMQDALKMFPDLIDLVQITLVKNIVPSLLYIFVYIEATNRVLPAFSIQLAEYTISIFRKRKIRVMLNSKVVNVTDQFVELGDGYKVPYGMVVWATGVAPVELTSHVPWKKTKAGRIIVDKSLRVLDHPDIFAVGDCAVWFLLFEWPERPLPPTAQAASQQGKHVARTLNHLLVHPKEEWEERFTGIKGRFTCYVALFVLSPPPPPLGICVIILTNRSLPYLYLQKHDRTKKKKKKNE</sequence>
<organism evidence="10 11">
    <name type="scientific">Reticulomyxa filosa</name>
    <dbReference type="NCBI Taxonomy" id="46433"/>
    <lineage>
        <taxon>Eukaryota</taxon>
        <taxon>Sar</taxon>
        <taxon>Rhizaria</taxon>
        <taxon>Retaria</taxon>
        <taxon>Foraminifera</taxon>
        <taxon>Monothalamids</taxon>
        <taxon>Reticulomyxidae</taxon>
        <taxon>Reticulomyxa</taxon>
    </lineage>
</organism>
<dbReference type="InterPro" id="IPR045024">
    <property type="entry name" value="NDH-2"/>
</dbReference>
<evidence type="ECO:0000256" key="7">
    <source>
        <dbReference type="ARBA" id="ARBA00047599"/>
    </source>
</evidence>
<dbReference type="Proteomes" id="UP000023152">
    <property type="component" value="Unassembled WGS sequence"/>
</dbReference>
<dbReference type="Gene3D" id="3.50.50.100">
    <property type="match status" value="1"/>
</dbReference>
<dbReference type="SUPFAM" id="SSF51905">
    <property type="entry name" value="FAD/NAD(P)-binding domain"/>
    <property type="match status" value="1"/>
</dbReference>
<dbReference type="AlphaFoldDB" id="X6MFG6"/>
<dbReference type="GO" id="GO:0050136">
    <property type="term" value="F:NADH dehydrogenase (quinone) (non-electrogenic) activity"/>
    <property type="evidence" value="ECO:0007669"/>
    <property type="project" value="UniProtKB-EC"/>
</dbReference>
<evidence type="ECO:0000256" key="2">
    <source>
        <dbReference type="ARBA" id="ARBA00012637"/>
    </source>
</evidence>
<dbReference type="EMBL" id="ASPP01021097">
    <property type="protein sequence ID" value="ETO12763.1"/>
    <property type="molecule type" value="Genomic_DNA"/>
</dbReference>
<name>X6MFG6_RETFI</name>
<evidence type="ECO:0000256" key="6">
    <source>
        <dbReference type="ARBA" id="ARBA00023027"/>
    </source>
</evidence>
<gene>
    <name evidence="10" type="ORF">RFI_24612</name>
</gene>
<comment type="catalytic activity">
    <reaction evidence="8">
        <text>a ubiquinone + NADH + H(+) = a ubiquinol + NAD(+)</text>
        <dbReference type="Rhea" id="RHEA:23152"/>
        <dbReference type="Rhea" id="RHEA-COMP:9565"/>
        <dbReference type="Rhea" id="RHEA-COMP:9566"/>
        <dbReference type="ChEBI" id="CHEBI:15378"/>
        <dbReference type="ChEBI" id="CHEBI:16389"/>
        <dbReference type="ChEBI" id="CHEBI:17976"/>
        <dbReference type="ChEBI" id="CHEBI:57540"/>
        <dbReference type="ChEBI" id="CHEBI:57945"/>
    </reaction>
</comment>
<dbReference type="InterPro" id="IPR023753">
    <property type="entry name" value="FAD/NAD-binding_dom"/>
</dbReference>
<evidence type="ECO:0000256" key="1">
    <source>
        <dbReference type="ARBA" id="ARBA00005272"/>
    </source>
</evidence>
<keyword evidence="3" id="KW-0285">Flavoprotein</keyword>
<keyword evidence="4" id="KW-0274">FAD</keyword>